<keyword evidence="3" id="KW-1185">Reference proteome</keyword>
<name>A0AAD8XXR0_9STRA</name>
<evidence type="ECO:0008006" key="4">
    <source>
        <dbReference type="Google" id="ProtNLM"/>
    </source>
</evidence>
<dbReference type="InterPro" id="IPR029052">
    <property type="entry name" value="Metallo-depent_PP-like"/>
</dbReference>
<accession>A0AAD8XXR0</accession>
<keyword evidence="1" id="KW-0732">Signal</keyword>
<reference evidence="2" key="1">
    <citation type="submission" date="2023-06" db="EMBL/GenBank/DDBJ databases">
        <title>Survivors Of The Sea: Transcriptome response of Skeletonema marinoi to long-term dormancy.</title>
        <authorList>
            <person name="Pinder M.I.M."/>
            <person name="Kourtchenko O."/>
            <person name="Robertson E.K."/>
            <person name="Larsson T."/>
            <person name="Maumus F."/>
            <person name="Osuna-Cruz C.M."/>
            <person name="Vancaester E."/>
            <person name="Stenow R."/>
            <person name="Vandepoele K."/>
            <person name="Ploug H."/>
            <person name="Bruchert V."/>
            <person name="Godhe A."/>
            <person name="Topel M."/>
        </authorList>
    </citation>
    <scope>NUCLEOTIDE SEQUENCE</scope>
    <source>
        <strain evidence="2">R05AC</strain>
    </source>
</reference>
<proteinExistence type="predicted"/>
<evidence type="ECO:0000256" key="1">
    <source>
        <dbReference type="SAM" id="SignalP"/>
    </source>
</evidence>
<feature type="signal peptide" evidence="1">
    <location>
        <begin position="1"/>
        <end position="24"/>
    </location>
</feature>
<feature type="chain" id="PRO_5041937219" description="Calcineurin-like phosphoesterase domain-containing protein" evidence="1">
    <location>
        <begin position="25"/>
        <end position="622"/>
    </location>
</feature>
<dbReference type="EMBL" id="JATAAI010000033">
    <property type="protein sequence ID" value="KAK1735559.1"/>
    <property type="molecule type" value="Genomic_DNA"/>
</dbReference>
<dbReference type="PANTHER" id="PTHR42254:SF1">
    <property type="entry name" value="CALCINEURIN-LIKE PHOSPHOESTERASE DOMAIN-CONTAINING PROTEIN"/>
    <property type="match status" value="1"/>
</dbReference>
<protein>
    <recommendedName>
        <fullName evidence="4">Calcineurin-like phosphoesterase domain-containing protein</fullName>
    </recommendedName>
</protein>
<dbReference type="AlphaFoldDB" id="A0AAD8XXR0"/>
<organism evidence="2 3">
    <name type="scientific">Skeletonema marinoi</name>
    <dbReference type="NCBI Taxonomy" id="267567"/>
    <lineage>
        <taxon>Eukaryota</taxon>
        <taxon>Sar</taxon>
        <taxon>Stramenopiles</taxon>
        <taxon>Ochrophyta</taxon>
        <taxon>Bacillariophyta</taxon>
        <taxon>Coscinodiscophyceae</taxon>
        <taxon>Thalassiosirophycidae</taxon>
        <taxon>Thalassiosirales</taxon>
        <taxon>Skeletonemataceae</taxon>
        <taxon>Skeletonema</taxon>
        <taxon>Skeletonema marinoi-dohrnii complex</taxon>
    </lineage>
</organism>
<dbReference type="Gene3D" id="3.60.21.10">
    <property type="match status" value="1"/>
</dbReference>
<sequence length="622" mass="70310">MKSTLHDIVKLILSFACVTGKCCAFHSIVLGHQQNNRTQRHRTLQSLIENNMPDDNNFRIGYVADVEGHWDYFLEYVQRSNVLYWEEHEGHNTNISTTTTNNYGITFQRLKLRPNTHFVYGGDSVDKGPGDIRLCRALVDLKKQYPDHVHLLVGNRDLNKIRFSSELSDDDMERPIEDIKRPFWDSNAKSYKEHLEEVKQTHAATKSDCTLDDLNTKTERLRWMLKHTLGCPDTFEFRREEIAYLDKIYGSYPPTCETHESSPVPTVLHRTNDVDVDTTKVTDEDVVESFNYEINHSEGSLRQYLHHSSIASIIGNTIFVHGAIDRLTMRFVPSKYSKFDLPTSPPPSFAEPSIDIADGMMIDDVHEWVQSLNEYLHDGLKDFESRPHWNEERTSRGGEALLAIQNRPSMWGRSVVCNSYADGGVVATDDAEEQRKQALRVAEEELNPLAFEGVASNVFDQAPADWLLAHGIKRIVVGHKPTGDCPAVLSSAYTGVEVCSVDTSFARRRDISTGEKSNRFGVNRGDAIALVEIAGSDCNYNRLEISGTLADGTEYSNTHPHIGNNEDAITGDSILGKKTVDGWWVKASVSDSYHLCRGKGRTVEYDTRSEEDVVVCHQLLKR</sequence>
<comment type="caution">
    <text evidence="2">The sequence shown here is derived from an EMBL/GenBank/DDBJ whole genome shotgun (WGS) entry which is preliminary data.</text>
</comment>
<dbReference type="SUPFAM" id="SSF56300">
    <property type="entry name" value="Metallo-dependent phosphatases"/>
    <property type="match status" value="1"/>
</dbReference>
<evidence type="ECO:0000313" key="3">
    <source>
        <dbReference type="Proteomes" id="UP001224775"/>
    </source>
</evidence>
<evidence type="ECO:0000313" key="2">
    <source>
        <dbReference type="EMBL" id="KAK1735559.1"/>
    </source>
</evidence>
<gene>
    <name evidence="2" type="ORF">QTG54_013722</name>
</gene>
<dbReference type="PANTHER" id="PTHR42254">
    <property type="entry name" value="METALLOPHOS DOMAIN-CONTAINING PROTEIN"/>
    <property type="match status" value="1"/>
</dbReference>
<dbReference type="Proteomes" id="UP001224775">
    <property type="component" value="Unassembled WGS sequence"/>
</dbReference>